<dbReference type="AlphaFoldDB" id="X6N081"/>
<feature type="non-terminal residue" evidence="2">
    <location>
        <position position="191"/>
    </location>
</feature>
<evidence type="ECO:0000313" key="3">
    <source>
        <dbReference type="Proteomes" id="UP000023152"/>
    </source>
</evidence>
<organism evidence="2 3">
    <name type="scientific">Reticulomyxa filosa</name>
    <dbReference type="NCBI Taxonomy" id="46433"/>
    <lineage>
        <taxon>Eukaryota</taxon>
        <taxon>Sar</taxon>
        <taxon>Rhizaria</taxon>
        <taxon>Retaria</taxon>
        <taxon>Foraminifera</taxon>
        <taxon>Monothalamids</taxon>
        <taxon>Reticulomyxidae</taxon>
        <taxon>Reticulomyxa</taxon>
    </lineage>
</organism>
<keyword evidence="3" id="KW-1185">Reference proteome</keyword>
<feature type="region of interest" description="Disordered" evidence="1">
    <location>
        <begin position="1"/>
        <end position="34"/>
    </location>
</feature>
<feature type="compositionally biased region" description="Polar residues" evidence="1">
    <location>
        <begin position="60"/>
        <end position="82"/>
    </location>
</feature>
<gene>
    <name evidence="2" type="ORF">RFI_18082</name>
</gene>
<comment type="caution">
    <text evidence="2">The sequence shown here is derived from an EMBL/GenBank/DDBJ whole genome shotgun (WGS) entry which is preliminary data.</text>
</comment>
<reference evidence="2 3" key="1">
    <citation type="journal article" date="2013" name="Curr. Biol.">
        <title>The Genome of the Foraminiferan Reticulomyxa filosa.</title>
        <authorList>
            <person name="Glockner G."/>
            <person name="Hulsmann N."/>
            <person name="Schleicher M."/>
            <person name="Noegel A.A."/>
            <person name="Eichinger L."/>
            <person name="Gallinger C."/>
            <person name="Pawlowski J."/>
            <person name="Sierra R."/>
            <person name="Euteneuer U."/>
            <person name="Pillet L."/>
            <person name="Moustafa A."/>
            <person name="Platzer M."/>
            <person name="Groth M."/>
            <person name="Szafranski K."/>
            <person name="Schliwa M."/>
        </authorList>
    </citation>
    <scope>NUCLEOTIDE SEQUENCE [LARGE SCALE GENOMIC DNA]</scope>
</reference>
<sequence length="191" mass="20985">MRWLGLDERSSESVNALHPNNNNNNNNNAPLPSSVRRNSQVLVLCPQPFNTATNANANASTDIDGNKNTNTDIKMTPSSSKPVTPHEIPSENDHPRKSDITPTPSILNPVASPPPLPRLSLQLQVSSSSSSYYSSSSSYSSYSSSSCFVPYQSVMTYQHQDNSPSTSIKSLFYFLFYVVFCLAGRNNKSFK</sequence>
<feature type="region of interest" description="Disordered" evidence="1">
    <location>
        <begin position="51"/>
        <end position="113"/>
    </location>
</feature>
<evidence type="ECO:0000256" key="1">
    <source>
        <dbReference type="SAM" id="MobiDB-lite"/>
    </source>
</evidence>
<dbReference type="Proteomes" id="UP000023152">
    <property type="component" value="Unassembled WGS sequence"/>
</dbReference>
<feature type="compositionally biased region" description="Basic and acidic residues" evidence="1">
    <location>
        <begin position="88"/>
        <end position="99"/>
    </location>
</feature>
<evidence type="ECO:0000313" key="2">
    <source>
        <dbReference type="EMBL" id="ETO19149.1"/>
    </source>
</evidence>
<dbReference type="EMBL" id="ASPP01013970">
    <property type="protein sequence ID" value="ETO19149.1"/>
    <property type="molecule type" value="Genomic_DNA"/>
</dbReference>
<feature type="compositionally biased region" description="Basic and acidic residues" evidence="1">
    <location>
        <begin position="1"/>
        <end position="11"/>
    </location>
</feature>
<proteinExistence type="predicted"/>
<name>X6N081_RETFI</name>
<protein>
    <submittedName>
        <fullName evidence="2">Uncharacterized protein</fullName>
    </submittedName>
</protein>
<accession>X6N081</accession>